<keyword evidence="2" id="KW-1185">Reference proteome</keyword>
<feature type="region of interest" description="Disordered" evidence="1">
    <location>
        <begin position="71"/>
        <end position="94"/>
    </location>
</feature>
<dbReference type="WBParaSite" id="MBELARI_LOCUS12992">
    <property type="protein sequence ID" value="MBELARI_LOCUS12992"/>
    <property type="gene ID" value="MBELARI_LOCUS12992"/>
</dbReference>
<accession>A0AAF3EG94</accession>
<dbReference type="AlphaFoldDB" id="A0AAF3EG94"/>
<evidence type="ECO:0000256" key="1">
    <source>
        <dbReference type="SAM" id="MobiDB-lite"/>
    </source>
</evidence>
<evidence type="ECO:0000313" key="3">
    <source>
        <dbReference type="WBParaSite" id="MBELARI_LOCUS12992"/>
    </source>
</evidence>
<proteinExistence type="predicted"/>
<sequence>MATSSEQLDFLRMLLGKFQEKIDQKDSLEKLIEERCRVLSTEGVASIRKARLDQANNKRLLKEKMTELDRKVKEEREKSNNLKTRTEENKKARDEKIQALKTAINECKEKQERMNQQRNGLIELFNKSIHNDALISQRNLDIVNKKDATQKRSLAVKNGDNILMLLERKENIESMIKDETISEEGTKQLPIGNEMMDLA</sequence>
<dbReference type="WBParaSite" id="MBELARI_LOCUS13005">
    <property type="protein sequence ID" value="MBELARI_LOCUS13005"/>
    <property type="gene ID" value="MBELARI_LOCUS13005"/>
</dbReference>
<dbReference type="Proteomes" id="UP000887575">
    <property type="component" value="Unassembled WGS sequence"/>
</dbReference>
<reference evidence="3 4" key="1">
    <citation type="submission" date="2024-02" db="UniProtKB">
        <authorList>
            <consortium name="WormBaseParasite"/>
        </authorList>
    </citation>
    <scope>IDENTIFICATION</scope>
</reference>
<name>A0AAF3EG94_9BILA</name>
<protein>
    <submittedName>
        <fullName evidence="3 4">Uncharacterized protein</fullName>
    </submittedName>
</protein>
<organism evidence="2 3">
    <name type="scientific">Mesorhabditis belari</name>
    <dbReference type="NCBI Taxonomy" id="2138241"/>
    <lineage>
        <taxon>Eukaryota</taxon>
        <taxon>Metazoa</taxon>
        <taxon>Ecdysozoa</taxon>
        <taxon>Nematoda</taxon>
        <taxon>Chromadorea</taxon>
        <taxon>Rhabditida</taxon>
        <taxon>Rhabditina</taxon>
        <taxon>Rhabditomorpha</taxon>
        <taxon>Rhabditoidea</taxon>
        <taxon>Rhabditidae</taxon>
        <taxon>Mesorhabditinae</taxon>
        <taxon>Mesorhabditis</taxon>
    </lineage>
</organism>
<evidence type="ECO:0000313" key="2">
    <source>
        <dbReference type="Proteomes" id="UP000887575"/>
    </source>
</evidence>
<evidence type="ECO:0000313" key="4">
    <source>
        <dbReference type="WBParaSite" id="MBELARI_LOCUS13005"/>
    </source>
</evidence>